<protein>
    <recommendedName>
        <fullName evidence="4">F-box domain-containing protein</fullName>
    </recommendedName>
</protein>
<dbReference type="EMBL" id="DF848926">
    <property type="protein sequence ID" value="GAT55160.1"/>
    <property type="molecule type" value="Genomic_DNA"/>
</dbReference>
<evidence type="ECO:0008006" key="4">
    <source>
        <dbReference type="Google" id="ProtNLM"/>
    </source>
</evidence>
<name>A0ABQ0LVP8_MYCCL</name>
<gene>
    <name evidence="2" type="ORF">MCHLO_11957</name>
</gene>
<dbReference type="SUPFAM" id="SSF52047">
    <property type="entry name" value="RNI-like"/>
    <property type="match status" value="1"/>
</dbReference>
<evidence type="ECO:0000313" key="2">
    <source>
        <dbReference type="EMBL" id="GAT55160.1"/>
    </source>
</evidence>
<accession>A0ABQ0LVP8</accession>
<sequence>MPPPESSLAPFRTQTFRDILVQSSYPAFRAQLDGLLDASHAKVADLEAQVTALTQERDRELMRIAALKYAAAPVRKLPPEMLVEIFVRALWAAEKAAKNDSSAAKATLQMAYRLCSVCNYWRQLILQTRRMWTGPLHIIACGDSTSLEFIENLISRSAPQSLRLVLQRTKHWDSDSDDYDSPFRGNYGWDAISKPIVAAVVAVADRWRSLQSNFDPARYYEPHQIPIFERLERVALDFDGEEWLGHETSIVSPFTMAPRLVDVSLASLELVGAPIPWTQLTTLSLRFCNDDEHPLSSLDAIAKCTSLVRLQLCTSAWSFDDAPDQSNDKDTLLRVEEVRLSFTIYHGSTLVATVHPFFERFAFPKLSLLEIGFDELMPLPPALGTFLDSSPHIHRFALRSAKLGHLALEDMLPRLESATSLSFTDCSWTDSANLYQKLIYQHFSMESPILPSLRALEIVGETRDEVYLLAMLQSRWESFEAIMTDSVPRVARLRSVVLRSVGEETRKELMGDGVVIQRLRSQGMDLRVELDAEEPSFTDI</sequence>
<evidence type="ECO:0000313" key="3">
    <source>
        <dbReference type="Proteomes" id="UP000815677"/>
    </source>
</evidence>
<reference evidence="2" key="1">
    <citation type="submission" date="2014-09" db="EMBL/GenBank/DDBJ databases">
        <title>Genome sequence of the luminous mushroom Mycena chlorophos for searching fungal bioluminescence genes.</title>
        <authorList>
            <person name="Tanaka Y."/>
            <person name="Kasuga D."/>
            <person name="Oba Y."/>
            <person name="Hase S."/>
            <person name="Sato K."/>
            <person name="Oba Y."/>
            <person name="Sakakibara Y."/>
        </authorList>
    </citation>
    <scope>NUCLEOTIDE SEQUENCE</scope>
</reference>
<dbReference type="Gene3D" id="3.80.10.10">
    <property type="entry name" value="Ribonuclease Inhibitor"/>
    <property type="match status" value="1"/>
</dbReference>
<dbReference type="InterPro" id="IPR032675">
    <property type="entry name" value="LRR_dom_sf"/>
</dbReference>
<dbReference type="Proteomes" id="UP000815677">
    <property type="component" value="Unassembled WGS sequence"/>
</dbReference>
<evidence type="ECO:0000256" key="1">
    <source>
        <dbReference type="SAM" id="Coils"/>
    </source>
</evidence>
<keyword evidence="3" id="KW-1185">Reference proteome</keyword>
<keyword evidence="1" id="KW-0175">Coiled coil</keyword>
<organism evidence="2 3">
    <name type="scientific">Mycena chlorophos</name>
    <name type="common">Agaric fungus</name>
    <name type="synonym">Agaricus chlorophos</name>
    <dbReference type="NCBI Taxonomy" id="658473"/>
    <lineage>
        <taxon>Eukaryota</taxon>
        <taxon>Fungi</taxon>
        <taxon>Dikarya</taxon>
        <taxon>Basidiomycota</taxon>
        <taxon>Agaricomycotina</taxon>
        <taxon>Agaricomycetes</taxon>
        <taxon>Agaricomycetidae</taxon>
        <taxon>Agaricales</taxon>
        <taxon>Marasmiineae</taxon>
        <taxon>Mycenaceae</taxon>
        <taxon>Mycena</taxon>
    </lineage>
</organism>
<proteinExistence type="predicted"/>
<feature type="coiled-coil region" evidence="1">
    <location>
        <begin position="36"/>
        <end position="63"/>
    </location>
</feature>